<evidence type="ECO:0000313" key="14">
    <source>
        <dbReference type="EMBL" id="GAA4784422.1"/>
    </source>
</evidence>
<dbReference type="SUPFAM" id="SSF56935">
    <property type="entry name" value="Porins"/>
    <property type="match status" value="1"/>
</dbReference>
<organism evidence="14 15">
    <name type="scientific">Olivibacter ginsenosidimutans</name>
    <dbReference type="NCBI Taxonomy" id="1176537"/>
    <lineage>
        <taxon>Bacteria</taxon>
        <taxon>Pseudomonadati</taxon>
        <taxon>Bacteroidota</taxon>
        <taxon>Sphingobacteriia</taxon>
        <taxon>Sphingobacteriales</taxon>
        <taxon>Sphingobacteriaceae</taxon>
        <taxon>Olivibacter</taxon>
    </lineage>
</organism>
<dbReference type="PROSITE" id="PS52016">
    <property type="entry name" value="TONB_DEPENDENT_REC_3"/>
    <property type="match status" value="1"/>
</dbReference>
<comment type="similarity">
    <text evidence="10 11">Belongs to the TonB-dependent receptor family.</text>
</comment>
<keyword evidence="4 10" id="KW-0812">Transmembrane</keyword>
<feature type="domain" description="TonB-dependent receptor-like beta-barrel" evidence="12">
    <location>
        <begin position="168"/>
        <end position="665"/>
    </location>
</feature>
<dbReference type="Gene3D" id="2.40.170.20">
    <property type="entry name" value="TonB-dependent receptor, beta-barrel domain"/>
    <property type="match status" value="1"/>
</dbReference>
<keyword evidence="6 11" id="KW-0798">TonB box</keyword>
<keyword evidence="5" id="KW-0732">Signal</keyword>
<keyword evidence="7 10" id="KW-0472">Membrane</keyword>
<dbReference type="Gene3D" id="2.170.130.10">
    <property type="entry name" value="TonB-dependent receptor, plug domain"/>
    <property type="match status" value="1"/>
</dbReference>
<evidence type="ECO:0000256" key="11">
    <source>
        <dbReference type="RuleBase" id="RU003357"/>
    </source>
</evidence>
<comment type="caution">
    <text evidence="14">The sequence shown here is derived from an EMBL/GenBank/DDBJ whole genome shotgun (WGS) entry which is preliminary data.</text>
</comment>
<dbReference type="PANTHER" id="PTHR30069">
    <property type="entry name" value="TONB-DEPENDENT OUTER MEMBRANE RECEPTOR"/>
    <property type="match status" value="1"/>
</dbReference>
<evidence type="ECO:0000259" key="12">
    <source>
        <dbReference type="Pfam" id="PF00593"/>
    </source>
</evidence>
<evidence type="ECO:0000313" key="15">
    <source>
        <dbReference type="Proteomes" id="UP001501411"/>
    </source>
</evidence>
<keyword evidence="9 10" id="KW-0998">Cell outer membrane</keyword>
<evidence type="ECO:0000256" key="6">
    <source>
        <dbReference type="ARBA" id="ARBA00023077"/>
    </source>
</evidence>
<dbReference type="InterPro" id="IPR012910">
    <property type="entry name" value="Plug_dom"/>
</dbReference>
<sequence>MGLYVLIGGAAKGQQFSGITDAQDTSIIKKDTLKEVVVTATRTAKQVDDVPQPMTVISSEEIKRRGMVRLDEILAEQTGLAIVSDHGIGIQMQGFDPQYTLIMIDGEPVIGRTSGTLELSRLTTANIDRIEILKGPASSLYGSEAMAGVINIITYNPKKGANLGLSGRYGTNNNTDLTADGGYRNDRLNLSAMVNRYSSDGYSLAPESGFQTVSPYKSYTFTGKVGAALSDKTNVVFSMRYFDNTQHDHYAVDDRAVSGDGTVKDLSIFPSITHRFSDHHFSSLRFYRTTYKTQSALYYTDNQELYDDTFFDQAFTRGEFQHDYRVDSTLTLTGGIGLQHETVEATRYDNLESFKSGYGYIQADWKWRNKINVIAGGRYDAHNVYQSQFSPKLAANYKFSDKFIVLASVSRGYKAPEFRQLYLNFTNAVVGYSVFGYESLSYYLHRLEEEGQIREILIDTTNLVPLKAESSWAYNLGLKVKPFDGLAIRLNGFRNNISNLIETQGVAIKTNSQSVYSYFNLNSVYTQGLELEGTYMLNQQWEFGGGLQYLEAKDNDVIDQIKAGTVYTRDATGSTKRVMSSEYGGLLNRSKYMANASVSYTNAKQGITGSIRWIYRGKYGIRDVDGNGILNRPEEYVKGYSLFNASVSKAILDQRLRLQGTVDNILDFTNKDYISSIPGRLFYIGVSYAFNK</sequence>
<dbReference type="InterPro" id="IPR039426">
    <property type="entry name" value="TonB-dep_rcpt-like"/>
</dbReference>
<dbReference type="Proteomes" id="UP001501411">
    <property type="component" value="Unassembled WGS sequence"/>
</dbReference>
<feature type="domain" description="TonB-dependent receptor plug" evidence="13">
    <location>
        <begin position="47"/>
        <end position="149"/>
    </location>
</feature>
<dbReference type="InterPro" id="IPR000531">
    <property type="entry name" value="Beta-barrel_TonB"/>
</dbReference>
<evidence type="ECO:0000256" key="9">
    <source>
        <dbReference type="ARBA" id="ARBA00023237"/>
    </source>
</evidence>
<reference evidence="15" key="1">
    <citation type="journal article" date="2019" name="Int. J. Syst. Evol. Microbiol.">
        <title>The Global Catalogue of Microorganisms (GCM) 10K type strain sequencing project: providing services to taxonomists for standard genome sequencing and annotation.</title>
        <authorList>
            <consortium name="The Broad Institute Genomics Platform"/>
            <consortium name="The Broad Institute Genome Sequencing Center for Infectious Disease"/>
            <person name="Wu L."/>
            <person name="Ma J."/>
        </authorList>
    </citation>
    <scope>NUCLEOTIDE SEQUENCE [LARGE SCALE GENOMIC DNA]</scope>
    <source>
        <strain evidence="15">JCM 18200</strain>
    </source>
</reference>
<accession>A0ABP9ARG3</accession>
<name>A0ABP9ARG3_9SPHI</name>
<evidence type="ECO:0000256" key="3">
    <source>
        <dbReference type="ARBA" id="ARBA00022452"/>
    </source>
</evidence>
<dbReference type="PANTHER" id="PTHR30069:SF29">
    <property type="entry name" value="HEMOGLOBIN AND HEMOGLOBIN-HAPTOGLOBIN-BINDING PROTEIN 1-RELATED"/>
    <property type="match status" value="1"/>
</dbReference>
<dbReference type="EMBL" id="BAABIQ010000005">
    <property type="protein sequence ID" value="GAA4784422.1"/>
    <property type="molecule type" value="Genomic_DNA"/>
</dbReference>
<keyword evidence="15" id="KW-1185">Reference proteome</keyword>
<evidence type="ECO:0000256" key="4">
    <source>
        <dbReference type="ARBA" id="ARBA00022692"/>
    </source>
</evidence>
<dbReference type="CDD" id="cd01347">
    <property type="entry name" value="ligand_gated_channel"/>
    <property type="match status" value="1"/>
</dbReference>
<keyword evidence="3 10" id="KW-1134">Transmembrane beta strand</keyword>
<gene>
    <name evidence="14" type="ORF">GCM10023231_10160</name>
</gene>
<keyword evidence="2 10" id="KW-0813">Transport</keyword>
<evidence type="ECO:0000256" key="1">
    <source>
        <dbReference type="ARBA" id="ARBA00004571"/>
    </source>
</evidence>
<evidence type="ECO:0000256" key="2">
    <source>
        <dbReference type="ARBA" id="ARBA00022448"/>
    </source>
</evidence>
<dbReference type="Pfam" id="PF00593">
    <property type="entry name" value="TonB_dep_Rec_b-barrel"/>
    <property type="match status" value="1"/>
</dbReference>
<dbReference type="InterPro" id="IPR036942">
    <property type="entry name" value="Beta-barrel_TonB_sf"/>
</dbReference>
<comment type="subcellular location">
    <subcellularLocation>
        <location evidence="1 10">Cell outer membrane</location>
        <topology evidence="1 10">Multi-pass membrane protein</topology>
    </subcellularLocation>
</comment>
<dbReference type="Pfam" id="PF07715">
    <property type="entry name" value="Plug"/>
    <property type="match status" value="1"/>
</dbReference>
<keyword evidence="8 14" id="KW-0675">Receptor</keyword>
<dbReference type="InterPro" id="IPR037066">
    <property type="entry name" value="Plug_dom_sf"/>
</dbReference>
<evidence type="ECO:0000256" key="5">
    <source>
        <dbReference type="ARBA" id="ARBA00022729"/>
    </source>
</evidence>
<proteinExistence type="inferred from homology"/>
<evidence type="ECO:0000256" key="7">
    <source>
        <dbReference type="ARBA" id="ARBA00023136"/>
    </source>
</evidence>
<evidence type="ECO:0000256" key="8">
    <source>
        <dbReference type="ARBA" id="ARBA00023170"/>
    </source>
</evidence>
<evidence type="ECO:0000259" key="13">
    <source>
        <dbReference type="Pfam" id="PF07715"/>
    </source>
</evidence>
<evidence type="ECO:0000256" key="10">
    <source>
        <dbReference type="PROSITE-ProRule" id="PRU01360"/>
    </source>
</evidence>
<protein>
    <submittedName>
        <fullName evidence="14">TonB-dependent receptor</fullName>
    </submittedName>
</protein>